<feature type="domain" description="PLD phosphodiesterase" evidence="6">
    <location>
        <begin position="398"/>
        <end position="425"/>
    </location>
</feature>
<feature type="domain" description="PLD phosphodiesterase" evidence="6">
    <location>
        <begin position="153"/>
        <end position="180"/>
    </location>
</feature>
<dbReference type="Proteomes" id="UP000245765">
    <property type="component" value="Unassembled WGS sequence"/>
</dbReference>
<evidence type="ECO:0000313" key="7">
    <source>
        <dbReference type="EMBL" id="PWS38662.1"/>
    </source>
</evidence>
<dbReference type="Pfam" id="PF13091">
    <property type="entry name" value="PLDc_2"/>
    <property type="match status" value="2"/>
</dbReference>
<evidence type="ECO:0000256" key="4">
    <source>
        <dbReference type="ARBA" id="ARBA00022525"/>
    </source>
</evidence>
<sequence length="507" mass="54720">MSDLVTRPALAAAVPPGATRLERAVLAALGCIGLRDRGTRRQGGAAVLCRAEEAFAIRAASARAAGRTLDLQYYVWRGDTTGQLLGREVLAAADRGVAVRMLLDDVYAIGHERSLAALDGHPNIEVRLFNATRWRLFGRWGHLLELAFGGWHLNRRMHNKNWIADRALAVVGGRNIGDEYFGLDNDGAINFRDLDLVLAGPPAAQALAVFERYWASPLAQPAARLSAASDARGGLAGLRRGMEEAARRPQAAGLVSALSEHPARRIRTGLTAVAADAVRVVADAPEKAKRGLGARKRARAAGGIAAEIADALREARREARLISPYFVPGRAGLKLLLDLVARGVQVSVVTNSLAATDVVAVHGGYMKYRRPLLRAGVTIHELKPELDQERASMLGSRGGAALHTKALVVDGMRAFVGSFNLDHRSAALNTEMGVFVQNPAVAREVAEEQERLTDPAISWKLSLEGGRLVWRDEHAGVPREQHTEPGASWRRTAVAWLARVLPVEEQL</sequence>
<dbReference type="AlphaFoldDB" id="A0A317FJZ8"/>
<protein>
    <recommendedName>
        <fullName evidence="3">Phospholipase D</fullName>
    </recommendedName>
    <alternativeName>
        <fullName evidence="5">Choline phosphatase</fullName>
    </alternativeName>
</protein>
<dbReference type="OrthoDB" id="9814092at2"/>
<dbReference type="PANTHER" id="PTHR21248">
    <property type="entry name" value="CARDIOLIPIN SYNTHASE"/>
    <property type="match status" value="1"/>
</dbReference>
<comment type="function">
    <text evidence="1">Could be a virulence factor.</text>
</comment>
<name>A0A317FJZ8_9PROT</name>
<dbReference type="InterPro" id="IPR001736">
    <property type="entry name" value="PLipase_D/transphosphatidylase"/>
</dbReference>
<evidence type="ECO:0000259" key="6">
    <source>
        <dbReference type="PROSITE" id="PS50035"/>
    </source>
</evidence>
<evidence type="ECO:0000256" key="5">
    <source>
        <dbReference type="ARBA" id="ARBA00029594"/>
    </source>
</evidence>
<reference evidence="8" key="1">
    <citation type="submission" date="2018-05" db="EMBL/GenBank/DDBJ databases">
        <authorList>
            <person name="Du Z."/>
            <person name="Wang X."/>
        </authorList>
    </citation>
    <scope>NUCLEOTIDE SEQUENCE [LARGE SCALE GENOMIC DNA]</scope>
    <source>
        <strain evidence="8">CQN31</strain>
    </source>
</reference>
<dbReference type="GO" id="GO:0005576">
    <property type="term" value="C:extracellular region"/>
    <property type="evidence" value="ECO:0007669"/>
    <property type="project" value="UniProtKB-SubCell"/>
</dbReference>
<evidence type="ECO:0000313" key="8">
    <source>
        <dbReference type="Proteomes" id="UP000245765"/>
    </source>
</evidence>
<comment type="caution">
    <text evidence="7">The sequence shown here is derived from an EMBL/GenBank/DDBJ whole genome shotgun (WGS) entry which is preliminary data.</text>
</comment>
<proteinExistence type="predicted"/>
<dbReference type="EMBL" id="QGNA01000001">
    <property type="protein sequence ID" value="PWS38662.1"/>
    <property type="molecule type" value="Genomic_DNA"/>
</dbReference>
<keyword evidence="8" id="KW-1185">Reference proteome</keyword>
<organism evidence="7 8">
    <name type="scientific">Falsiroseomonas bella</name>
    <dbReference type="NCBI Taxonomy" id="2184016"/>
    <lineage>
        <taxon>Bacteria</taxon>
        <taxon>Pseudomonadati</taxon>
        <taxon>Pseudomonadota</taxon>
        <taxon>Alphaproteobacteria</taxon>
        <taxon>Acetobacterales</taxon>
        <taxon>Roseomonadaceae</taxon>
        <taxon>Falsiroseomonas</taxon>
    </lineage>
</organism>
<dbReference type="CDD" id="cd09111">
    <property type="entry name" value="PLDc_ymdC_like_1"/>
    <property type="match status" value="1"/>
</dbReference>
<accession>A0A317FJZ8</accession>
<dbReference type="CDD" id="cd09113">
    <property type="entry name" value="PLDc_ymdC_like_2"/>
    <property type="match status" value="1"/>
</dbReference>
<evidence type="ECO:0000256" key="3">
    <source>
        <dbReference type="ARBA" id="ARBA00018392"/>
    </source>
</evidence>
<dbReference type="SUPFAM" id="SSF56024">
    <property type="entry name" value="Phospholipase D/nuclease"/>
    <property type="match status" value="2"/>
</dbReference>
<gene>
    <name evidence="7" type="ORF">DFH01_05180</name>
</gene>
<dbReference type="PROSITE" id="PS50035">
    <property type="entry name" value="PLD"/>
    <property type="match status" value="2"/>
</dbReference>
<keyword evidence="4" id="KW-0964">Secreted</keyword>
<dbReference type="RefSeq" id="WP_109869283.1">
    <property type="nucleotide sequence ID" value="NZ_QGNA01000001.1"/>
</dbReference>
<dbReference type="GO" id="GO:0032049">
    <property type="term" value="P:cardiolipin biosynthetic process"/>
    <property type="evidence" value="ECO:0007669"/>
    <property type="project" value="UniProtKB-ARBA"/>
</dbReference>
<evidence type="ECO:0000256" key="1">
    <source>
        <dbReference type="ARBA" id="ARBA00003145"/>
    </source>
</evidence>
<evidence type="ECO:0000256" key="2">
    <source>
        <dbReference type="ARBA" id="ARBA00004613"/>
    </source>
</evidence>
<dbReference type="GO" id="GO:0030572">
    <property type="term" value="F:phosphatidyltransferase activity"/>
    <property type="evidence" value="ECO:0007669"/>
    <property type="project" value="UniProtKB-ARBA"/>
</dbReference>
<dbReference type="InterPro" id="IPR025202">
    <property type="entry name" value="PLD-like_dom"/>
</dbReference>
<dbReference type="Gene3D" id="3.30.870.10">
    <property type="entry name" value="Endonuclease Chain A"/>
    <property type="match status" value="2"/>
</dbReference>
<dbReference type="SMART" id="SM00155">
    <property type="entry name" value="PLDc"/>
    <property type="match status" value="2"/>
</dbReference>
<comment type="subcellular location">
    <subcellularLocation>
        <location evidence="2">Secreted</location>
    </subcellularLocation>
</comment>
<dbReference type="PANTHER" id="PTHR21248:SF12">
    <property type="entry name" value="CARDIOLIPIN SYNTHASE C"/>
    <property type="match status" value="1"/>
</dbReference>